<gene>
    <name evidence="1" type="ORF">SCF082_LOCUS45664</name>
</gene>
<dbReference type="Proteomes" id="UP001642464">
    <property type="component" value="Unassembled WGS sequence"/>
</dbReference>
<sequence length="380" mass="43464">MGLLSYVRYGPRGLQLCGLSLPTFKVRRELVFHAAPVAALLASLVAFSQCEERRMRASQSCSRCEQFEESSSLLLWLAKHGGHYMEGLSLEKIHGRGCGIVNQAGRFFAEGETLLRIPWKLVLQRELVESDRRLKMVLDKWASADQDIYSSQAIRLWLLHHLKYAKSDWSPWLSKLPKDVAAGAESLPLALCFQRSHDLRGTALQRAAQLQLQNLENEWKRLKQVTEYEQLDAELIDTNWQSFVWSEAILSTRSSTLPFAGEEVLISYGEQISPMQFVYAFGFMPKDLEITDLLVPMRAEKPLHLRINREDLENLISAMGDRPRAAQLEALHRFLRLWQQELETESISPSAAELKQRMARFLDEAMSELETIAHSATHKK</sequence>
<dbReference type="PANTHER" id="PTHR13271">
    <property type="entry name" value="UNCHARACTERIZED PUTATIVE METHYLTRANSFERASE"/>
    <property type="match status" value="1"/>
</dbReference>
<dbReference type="EMBL" id="CAXAMM010041106">
    <property type="protein sequence ID" value="CAK9097337.1"/>
    <property type="molecule type" value="Genomic_DNA"/>
</dbReference>
<dbReference type="SUPFAM" id="SSF82199">
    <property type="entry name" value="SET domain"/>
    <property type="match status" value="1"/>
</dbReference>
<comment type="caution">
    <text evidence="1">The sequence shown here is derived from an EMBL/GenBank/DDBJ whole genome shotgun (WGS) entry which is preliminary data.</text>
</comment>
<proteinExistence type="predicted"/>
<name>A0ABP0R9T9_9DINO</name>
<accession>A0ABP0R9T9</accession>
<reference evidence="1 2" key="1">
    <citation type="submission" date="2024-02" db="EMBL/GenBank/DDBJ databases">
        <authorList>
            <person name="Chen Y."/>
            <person name="Shah S."/>
            <person name="Dougan E. K."/>
            <person name="Thang M."/>
            <person name="Chan C."/>
        </authorList>
    </citation>
    <scope>NUCLEOTIDE SEQUENCE [LARGE SCALE GENOMIC DNA]</scope>
</reference>
<dbReference type="InterPro" id="IPR050600">
    <property type="entry name" value="SETD3_SETD6_MTase"/>
</dbReference>
<evidence type="ECO:0000313" key="2">
    <source>
        <dbReference type="Proteomes" id="UP001642464"/>
    </source>
</evidence>
<dbReference type="InterPro" id="IPR046341">
    <property type="entry name" value="SET_dom_sf"/>
</dbReference>
<dbReference type="Gene3D" id="3.90.1410.10">
    <property type="entry name" value="set domain protein methyltransferase, domain 1"/>
    <property type="match status" value="1"/>
</dbReference>
<protein>
    <submittedName>
        <fullName evidence="1">SET domain-containing protein 8</fullName>
    </submittedName>
</protein>
<keyword evidence="2" id="KW-1185">Reference proteome</keyword>
<dbReference type="CDD" id="cd10527">
    <property type="entry name" value="SET_LSMT"/>
    <property type="match status" value="1"/>
</dbReference>
<organism evidence="1 2">
    <name type="scientific">Durusdinium trenchii</name>
    <dbReference type="NCBI Taxonomy" id="1381693"/>
    <lineage>
        <taxon>Eukaryota</taxon>
        <taxon>Sar</taxon>
        <taxon>Alveolata</taxon>
        <taxon>Dinophyceae</taxon>
        <taxon>Suessiales</taxon>
        <taxon>Symbiodiniaceae</taxon>
        <taxon>Durusdinium</taxon>
    </lineage>
</organism>
<evidence type="ECO:0000313" key="1">
    <source>
        <dbReference type="EMBL" id="CAK9097337.1"/>
    </source>
</evidence>